<evidence type="ECO:0000259" key="3">
    <source>
        <dbReference type="Pfam" id="PF03372"/>
    </source>
</evidence>
<feature type="transmembrane region" description="Helical" evidence="2">
    <location>
        <begin position="55"/>
        <end position="77"/>
    </location>
</feature>
<keyword evidence="2" id="KW-1133">Transmembrane helix</keyword>
<dbReference type="Proteomes" id="UP000095210">
    <property type="component" value="Chromosome"/>
</dbReference>
<dbReference type="SUPFAM" id="SSF56219">
    <property type="entry name" value="DNase I-like"/>
    <property type="match status" value="1"/>
</dbReference>
<feature type="domain" description="Endonuclease/exonuclease/phosphatase" evidence="3">
    <location>
        <begin position="120"/>
        <end position="326"/>
    </location>
</feature>
<dbReference type="RefSeq" id="WP_236750454.1">
    <property type="nucleotide sequence ID" value="NZ_CP014859.1"/>
</dbReference>
<dbReference type="KEGG" id="ahm:TL08_01750"/>
<sequence length="337" mass="35737">MGARTDMAYEDPAEAEETGRRRPGGPLVTLLLLLLTVPFVLVSVNRLIEVGGLRIAVGAAALTPYTLPLGLLLIVAGFALRRWAVALVAAVLTVIMAAVVIPRATPDARPFVQGESVRVLSLNMRYGSADPAVLVDLVRDRQVDVLSLQELTPAAVTALAEAGIESELPHQVIDPENGAPGSGLYSRHEAERIDAIPATHRQSAAAVTLPDGGEFEIVSVHPLWPIGDGTTDTWQRELASLPEARSADPIRVLAGDFNATLDHGPLRRLLNSGYQDAADQTGDGLRPTWPAGGTITAPPLTIDHVLVDNRCAVESFDVLDVPGSDHRAVLAEFVVPS</sequence>
<feature type="region of interest" description="Disordered" evidence="1">
    <location>
        <begin position="1"/>
        <end position="21"/>
    </location>
</feature>
<proteinExistence type="predicted"/>
<dbReference type="Gene3D" id="3.60.10.10">
    <property type="entry name" value="Endonuclease/exonuclease/phosphatase"/>
    <property type="match status" value="1"/>
</dbReference>
<feature type="transmembrane region" description="Helical" evidence="2">
    <location>
        <begin position="27"/>
        <end position="48"/>
    </location>
</feature>
<accession>A0AAC9HL08</accession>
<evidence type="ECO:0000256" key="2">
    <source>
        <dbReference type="SAM" id="Phobius"/>
    </source>
</evidence>
<dbReference type="Pfam" id="PF03372">
    <property type="entry name" value="Exo_endo_phos"/>
    <property type="match status" value="1"/>
</dbReference>
<name>A0AAC9HL08_9PSEU</name>
<feature type="transmembrane region" description="Helical" evidence="2">
    <location>
        <begin position="83"/>
        <end position="101"/>
    </location>
</feature>
<dbReference type="EMBL" id="CP014859">
    <property type="protein sequence ID" value="AOS61189.1"/>
    <property type="molecule type" value="Genomic_DNA"/>
</dbReference>
<dbReference type="InterPro" id="IPR036691">
    <property type="entry name" value="Endo/exonu/phosph_ase_sf"/>
</dbReference>
<organism evidence="4 5">
    <name type="scientific">Actinoalloteichus hymeniacidonis</name>
    <dbReference type="NCBI Taxonomy" id="340345"/>
    <lineage>
        <taxon>Bacteria</taxon>
        <taxon>Bacillati</taxon>
        <taxon>Actinomycetota</taxon>
        <taxon>Actinomycetes</taxon>
        <taxon>Pseudonocardiales</taxon>
        <taxon>Pseudonocardiaceae</taxon>
        <taxon>Actinoalloteichus</taxon>
    </lineage>
</organism>
<evidence type="ECO:0000313" key="4">
    <source>
        <dbReference type="EMBL" id="AOS61189.1"/>
    </source>
</evidence>
<keyword evidence="5" id="KW-1185">Reference proteome</keyword>
<gene>
    <name evidence="4" type="ORF">TL08_01750</name>
</gene>
<evidence type="ECO:0000313" key="5">
    <source>
        <dbReference type="Proteomes" id="UP000095210"/>
    </source>
</evidence>
<reference evidence="5" key="1">
    <citation type="submission" date="2016-03" db="EMBL/GenBank/DDBJ databases">
        <title>Complete genome sequence of the type strain Actinoalloteichus hymeniacidonis DSM 45092.</title>
        <authorList>
            <person name="Schaffert L."/>
            <person name="Albersmeier A."/>
            <person name="Winkler A."/>
            <person name="Kalinowski J."/>
            <person name="Zotchev S."/>
            <person name="Ruckert C."/>
        </authorList>
    </citation>
    <scope>NUCLEOTIDE SEQUENCE [LARGE SCALE GENOMIC DNA]</scope>
    <source>
        <strain evidence="5">HPA177(T) (DSM 45092(T))</strain>
    </source>
</reference>
<evidence type="ECO:0000256" key="1">
    <source>
        <dbReference type="SAM" id="MobiDB-lite"/>
    </source>
</evidence>
<dbReference type="AlphaFoldDB" id="A0AAC9HL08"/>
<protein>
    <recommendedName>
        <fullName evidence="3">Endonuclease/exonuclease/phosphatase domain-containing protein</fullName>
    </recommendedName>
</protein>
<dbReference type="GO" id="GO:0003824">
    <property type="term" value="F:catalytic activity"/>
    <property type="evidence" value="ECO:0007669"/>
    <property type="project" value="InterPro"/>
</dbReference>
<keyword evidence="2" id="KW-0812">Transmembrane</keyword>
<keyword evidence="2" id="KW-0472">Membrane</keyword>
<dbReference type="InterPro" id="IPR005135">
    <property type="entry name" value="Endo/exonuclease/phosphatase"/>
</dbReference>